<dbReference type="Proteomes" id="UP000324611">
    <property type="component" value="Unassembled WGS sequence"/>
</dbReference>
<dbReference type="EMBL" id="VUOC01000004">
    <property type="protein sequence ID" value="KAA2240511.1"/>
    <property type="molecule type" value="Genomic_DNA"/>
</dbReference>
<protein>
    <recommendedName>
        <fullName evidence="4">Conjugative transposon protein TraO</fullName>
    </recommendedName>
</protein>
<dbReference type="RefSeq" id="WP_149841689.1">
    <property type="nucleotide sequence ID" value="NZ_VUOC01000004.1"/>
</dbReference>
<evidence type="ECO:0000313" key="3">
    <source>
        <dbReference type="Proteomes" id="UP000324611"/>
    </source>
</evidence>
<gene>
    <name evidence="2" type="ORF">F0L74_30635</name>
</gene>
<keyword evidence="3" id="KW-1185">Reference proteome</keyword>
<keyword evidence="1" id="KW-0732">Signal</keyword>
<evidence type="ECO:0000256" key="1">
    <source>
        <dbReference type="SAM" id="SignalP"/>
    </source>
</evidence>
<feature type="signal peptide" evidence="1">
    <location>
        <begin position="1"/>
        <end position="29"/>
    </location>
</feature>
<reference evidence="2 3" key="1">
    <citation type="submission" date="2019-09" db="EMBL/GenBank/DDBJ databases">
        <title>Chitinophaga ginsengihumi sp. nov., isolated from soil of ginseng rhizosphere.</title>
        <authorList>
            <person name="Lee J."/>
        </authorList>
    </citation>
    <scope>NUCLEOTIDE SEQUENCE [LARGE SCALE GENOMIC DNA]</scope>
    <source>
        <strain evidence="2 3">BN140078</strain>
    </source>
</reference>
<proteinExistence type="predicted"/>
<evidence type="ECO:0008006" key="4">
    <source>
        <dbReference type="Google" id="ProtNLM"/>
    </source>
</evidence>
<reference evidence="2 3" key="2">
    <citation type="submission" date="2019-09" db="EMBL/GenBank/DDBJ databases">
        <authorList>
            <person name="Jin C."/>
        </authorList>
    </citation>
    <scope>NUCLEOTIDE SEQUENCE [LARGE SCALE GENOMIC DNA]</scope>
    <source>
        <strain evidence="2 3">BN140078</strain>
    </source>
</reference>
<name>A0A5B2VN43_9BACT</name>
<accession>A0A5B2VN43</accession>
<organism evidence="2 3">
    <name type="scientific">Chitinophaga agrisoli</name>
    <dbReference type="NCBI Taxonomy" id="2607653"/>
    <lineage>
        <taxon>Bacteria</taxon>
        <taxon>Pseudomonadati</taxon>
        <taxon>Bacteroidota</taxon>
        <taxon>Chitinophagia</taxon>
        <taxon>Chitinophagales</taxon>
        <taxon>Chitinophagaceae</taxon>
        <taxon>Chitinophaga</taxon>
    </lineage>
</organism>
<evidence type="ECO:0000313" key="2">
    <source>
        <dbReference type="EMBL" id="KAA2240511.1"/>
    </source>
</evidence>
<sequence>MNPSPKKRLLFQLYALSWCLFLFSNTATAQEFPKGWVFPLNLGQGAVTAFNHTPDLYLGTLSFSPQYTLVPGRLRAGITAGGAYTNKRIYGIGGPQLALLLTDKPKILSSTVLNVQLVAEQLWGTKEQRLAGGGLAVEVGQLAVFSIKALRDYHLNAWWIAGSVGVNLFGKKPKENPFE</sequence>
<feature type="chain" id="PRO_5023036427" description="Conjugative transposon protein TraO" evidence="1">
    <location>
        <begin position="30"/>
        <end position="179"/>
    </location>
</feature>
<dbReference type="AlphaFoldDB" id="A0A5B2VN43"/>
<comment type="caution">
    <text evidence="2">The sequence shown here is derived from an EMBL/GenBank/DDBJ whole genome shotgun (WGS) entry which is preliminary data.</text>
</comment>